<proteinExistence type="predicted"/>
<evidence type="ECO:0000313" key="2">
    <source>
        <dbReference type="EMBL" id="CAB4172835.1"/>
    </source>
</evidence>
<name>A0A6J5QJ46_9CAUD</name>
<organism evidence="3">
    <name type="scientific">uncultured Caudovirales phage</name>
    <dbReference type="NCBI Taxonomy" id="2100421"/>
    <lineage>
        <taxon>Viruses</taxon>
        <taxon>Duplodnaviria</taxon>
        <taxon>Heunggongvirae</taxon>
        <taxon>Uroviricota</taxon>
        <taxon>Caudoviricetes</taxon>
        <taxon>Peduoviridae</taxon>
        <taxon>Maltschvirus</taxon>
        <taxon>Maltschvirus maltsch</taxon>
    </lineage>
</organism>
<evidence type="ECO:0000313" key="1">
    <source>
        <dbReference type="EMBL" id="CAB4153600.1"/>
    </source>
</evidence>
<evidence type="ECO:0000313" key="3">
    <source>
        <dbReference type="EMBL" id="CAB4184650.1"/>
    </source>
</evidence>
<evidence type="ECO:0000313" key="4">
    <source>
        <dbReference type="EMBL" id="CAB4203967.1"/>
    </source>
</evidence>
<gene>
    <name evidence="3" type="ORF">UFOVP1115_24</name>
    <name evidence="4" type="ORF">UFOVP1390_18</name>
    <name evidence="5" type="ORF">UFOVP1567_23</name>
    <name evidence="1" type="ORF">UFOVP626_12</name>
    <name evidence="2" type="ORF">UFOVP951_7</name>
</gene>
<evidence type="ECO:0000313" key="5">
    <source>
        <dbReference type="EMBL" id="CAB5238311.1"/>
    </source>
</evidence>
<dbReference type="EMBL" id="LR797336">
    <property type="protein sequence ID" value="CAB4203967.1"/>
    <property type="molecule type" value="Genomic_DNA"/>
</dbReference>
<dbReference type="EMBL" id="LR798459">
    <property type="protein sequence ID" value="CAB5238311.1"/>
    <property type="molecule type" value="Genomic_DNA"/>
</dbReference>
<dbReference type="EMBL" id="LR797068">
    <property type="protein sequence ID" value="CAB4184650.1"/>
    <property type="molecule type" value="Genomic_DNA"/>
</dbReference>
<dbReference type="EMBL" id="LR796605">
    <property type="protein sequence ID" value="CAB4153600.1"/>
    <property type="molecule type" value="Genomic_DNA"/>
</dbReference>
<sequence length="46" mass="5015">MKTKAEKKISKVMREFGAGKLTSNKKVVKDPKQALAIALSQAGKKK</sequence>
<accession>A0A6J5QJ46</accession>
<protein>
    <submittedName>
        <fullName evidence="3">Uncharacterized protein</fullName>
    </submittedName>
</protein>
<reference evidence="3" key="1">
    <citation type="submission" date="2020-05" db="EMBL/GenBank/DDBJ databases">
        <authorList>
            <person name="Chiriac C."/>
            <person name="Salcher M."/>
            <person name="Ghai R."/>
            <person name="Kavagutti S V."/>
        </authorList>
    </citation>
    <scope>NUCLEOTIDE SEQUENCE</scope>
</reference>
<dbReference type="EMBL" id="LR796900">
    <property type="protein sequence ID" value="CAB4172835.1"/>
    <property type="molecule type" value="Genomic_DNA"/>
</dbReference>